<keyword evidence="3" id="KW-0004">4Fe-4S</keyword>
<dbReference type="Gene3D" id="3.40.50.920">
    <property type="match status" value="1"/>
</dbReference>
<evidence type="ECO:0000256" key="9">
    <source>
        <dbReference type="PIRNR" id="PIRNR000159"/>
    </source>
</evidence>
<organism evidence="11 12">
    <name type="scientific">Fusibacter bizertensis</name>
    <dbReference type="NCBI Taxonomy" id="1488331"/>
    <lineage>
        <taxon>Bacteria</taxon>
        <taxon>Bacillati</taxon>
        <taxon>Bacillota</taxon>
        <taxon>Clostridia</taxon>
        <taxon>Eubacteriales</taxon>
        <taxon>Eubacteriales Family XII. Incertae Sedis</taxon>
        <taxon>Fusibacter</taxon>
    </lineage>
</organism>
<dbReference type="InterPro" id="IPR050722">
    <property type="entry name" value="Pyruvate:ferred/Flavod_OxRd"/>
</dbReference>
<dbReference type="CDD" id="cd07034">
    <property type="entry name" value="TPP_PYR_PFOR_IOR-alpha_like"/>
    <property type="match status" value="1"/>
</dbReference>
<evidence type="ECO:0000256" key="3">
    <source>
        <dbReference type="ARBA" id="ARBA00022485"/>
    </source>
</evidence>
<accession>A0ABT6NGQ8</accession>
<dbReference type="InterPro" id="IPR011766">
    <property type="entry name" value="TPP_enzyme_TPP-bd"/>
</dbReference>
<dbReference type="InterPro" id="IPR033412">
    <property type="entry name" value="PFOR_II"/>
</dbReference>
<dbReference type="Pfam" id="PF10371">
    <property type="entry name" value="EKR"/>
    <property type="match status" value="1"/>
</dbReference>
<dbReference type="InterPro" id="IPR017900">
    <property type="entry name" value="4Fe4S_Fe_S_CS"/>
</dbReference>
<protein>
    <recommendedName>
        <fullName evidence="9">Pyruvate:ferredoxin oxidoreductase</fullName>
        <ecNumber evidence="9">1.2.7.1</ecNumber>
    </recommendedName>
    <alternativeName>
        <fullName evidence="9">Pyruvate synthase</fullName>
    </alternativeName>
</protein>
<dbReference type="Pfam" id="PF12838">
    <property type="entry name" value="Fer4_7"/>
    <property type="match status" value="1"/>
</dbReference>
<name>A0ABT6NGQ8_9FIRM</name>
<evidence type="ECO:0000313" key="11">
    <source>
        <dbReference type="EMBL" id="MDH8679620.1"/>
    </source>
</evidence>
<keyword evidence="7" id="KW-0408">Iron</keyword>
<dbReference type="InterPro" id="IPR019456">
    <property type="entry name" value="Pyrv-flavodox_OxRtase_EKR"/>
</dbReference>
<dbReference type="Proteomes" id="UP001158045">
    <property type="component" value="Unassembled WGS sequence"/>
</dbReference>
<dbReference type="SUPFAM" id="SSF53323">
    <property type="entry name" value="Pyruvate-ferredoxin oxidoreductase, PFOR, domain III"/>
    <property type="match status" value="1"/>
</dbReference>
<dbReference type="PROSITE" id="PS51379">
    <property type="entry name" value="4FE4S_FER_2"/>
    <property type="match status" value="2"/>
</dbReference>
<comment type="catalytic activity">
    <reaction evidence="9">
        <text>2 oxidized [2Fe-2S]-[ferredoxin] + pyruvate + CoA = 2 reduced [2Fe-2S]-[ferredoxin] + acetyl-CoA + CO2 + H(+)</text>
        <dbReference type="Rhea" id="RHEA:12765"/>
        <dbReference type="Rhea" id="RHEA-COMP:10000"/>
        <dbReference type="Rhea" id="RHEA-COMP:10001"/>
        <dbReference type="ChEBI" id="CHEBI:15361"/>
        <dbReference type="ChEBI" id="CHEBI:15378"/>
        <dbReference type="ChEBI" id="CHEBI:16526"/>
        <dbReference type="ChEBI" id="CHEBI:33737"/>
        <dbReference type="ChEBI" id="CHEBI:33738"/>
        <dbReference type="ChEBI" id="CHEBI:57287"/>
        <dbReference type="ChEBI" id="CHEBI:57288"/>
        <dbReference type="EC" id="1.2.7.1"/>
    </reaction>
</comment>
<keyword evidence="6 9" id="KW-0560">Oxidoreductase</keyword>
<evidence type="ECO:0000256" key="1">
    <source>
        <dbReference type="ARBA" id="ARBA00009032"/>
    </source>
</evidence>
<keyword evidence="8" id="KW-0411">Iron-sulfur</keyword>
<dbReference type="SUPFAM" id="SSF54862">
    <property type="entry name" value="4Fe-4S ferredoxins"/>
    <property type="match status" value="1"/>
</dbReference>
<dbReference type="Pfam" id="PF17147">
    <property type="entry name" value="PFOR_II"/>
    <property type="match status" value="1"/>
</dbReference>
<evidence type="ECO:0000256" key="2">
    <source>
        <dbReference type="ARBA" id="ARBA00022448"/>
    </source>
</evidence>
<dbReference type="PANTHER" id="PTHR32154:SF0">
    <property type="entry name" value="PYRUVATE-FLAVODOXIN OXIDOREDUCTASE-RELATED"/>
    <property type="match status" value="1"/>
</dbReference>
<dbReference type="InterPro" id="IPR002880">
    <property type="entry name" value="Pyrv_Fd/Flavodoxin_OxRdtase_N"/>
</dbReference>
<dbReference type="PANTHER" id="PTHR32154">
    <property type="entry name" value="PYRUVATE-FLAVODOXIN OXIDOREDUCTASE-RELATED"/>
    <property type="match status" value="1"/>
</dbReference>
<dbReference type="InterPro" id="IPR019752">
    <property type="entry name" value="Pyrv/ketoisovalerate_OxRed_cat"/>
</dbReference>
<keyword evidence="4" id="KW-0479">Metal-binding</keyword>
<keyword evidence="2 9" id="KW-0813">Transport</keyword>
<proteinExistence type="inferred from homology"/>
<dbReference type="EMBL" id="JARYZI010000014">
    <property type="protein sequence ID" value="MDH8679620.1"/>
    <property type="molecule type" value="Genomic_DNA"/>
</dbReference>
<dbReference type="SUPFAM" id="SSF52518">
    <property type="entry name" value="Thiamin diphosphate-binding fold (THDP-binding)"/>
    <property type="match status" value="2"/>
</dbReference>
<comment type="caution">
    <text evidence="11">The sequence shown here is derived from an EMBL/GenBank/DDBJ whole genome shotgun (WGS) entry which is preliminary data.</text>
</comment>
<dbReference type="SUPFAM" id="SSF52922">
    <property type="entry name" value="TK C-terminal domain-like"/>
    <property type="match status" value="1"/>
</dbReference>
<dbReference type="InterPro" id="IPR029061">
    <property type="entry name" value="THDP-binding"/>
</dbReference>
<dbReference type="Pfam" id="PF02775">
    <property type="entry name" value="TPP_enzyme_C"/>
    <property type="match status" value="1"/>
</dbReference>
<dbReference type="InterPro" id="IPR011895">
    <property type="entry name" value="Pyrv_flavodox_OxRed"/>
</dbReference>
<evidence type="ECO:0000256" key="4">
    <source>
        <dbReference type="ARBA" id="ARBA00022723"/>
    </source>
</evidence>
<dbReference type="Pfam" id="PF01558">
    <property type="entry name" value="POR"/>
    <property type="match status" value="1"/>
</dbReference>
<dbReference type="Gene3D" id="4.10.780.10">
    <property type="entry name" value="Pyruvate-flavodoxin oxidoreductase, EKR domain"/>
    <property type="match status" value="1"/>
</dbReference>
<evidence type="ECO:0000256" key="6">
    <source>
        <dbReference type="ARBA" id="ARBA00023002"/>
    </source>
</evidence>
<dbReference type="SMART" id="SM00890">
    <property type="entry name" value="EKR"/>
    <property type="match status" value="1"/>
</dbReference>
<dbReference type="InterPro" id="IPR037112">
    <property type="entry name" value="Pyrv-flavodox_OxR_EKR_sf"/>
</dbReference>
<keyword evidence="11" id="KW-0670">Pyruvate</keyword>
<comment type="similarity">
    <text evidence="1 9">Belongs to the pyruvate:ferredoxin/flavodoxin oxidoreductase family.</text>
</comment>
<keyword evidence="12" id="KW-1185">Reference proteome</keyword>
<dbReference type="PIRSF" id="PIRSF000159">
    <property type="entry name" value="NifJ"/>
    <property type="match status" value="1"/>
</dbReference>
<dbReference type="NCBIfam" id="TIGR02176">
    <property type="entry name" value="pyruv_ox_red"/>
    <property type="match status" value="1"/>
</dbReference>
<evidence type="ECO:0000256" key="8">
    <source>
        <dbReference type="ARBA" id="ARBA00023014"/>
    </source>
</evidence>
<dbReference type="InterPro" id="IPR017896">
    <property type="entry name" value="4Fe4S_Fe-S-bd"/>
</dbReference>
<dbReference type="RefSeq" id="WP_281095516.1">
    <property type="nucleotide sequence ID" value="NZ_JARYZI010000014.1"/>
</dbReference>
<gene>
    <name evidence="11" type="primary">nifJ</name>
    <name evidence="11" type="ORF">QE109_15780</name>
</gene>
<dbReference type="Gene3D" id="3.30.70.20">
    <property type="match status" value="1"/>
</dbReference>
<reference evidence="11 12" key="1">
    <citation type="submission" date="2023-04" db="EMBL/GenBank/DDBJ databases">
        <title>Fusibacter bizertensis strain WBS, isolated from littoral bottom sediments of the Arctic seas - biochemical and genomic analysis.</title>
        <authorList>
            <person name="Brioukhanov A.L."/>
        </authorList>
    </citation>
    <scope>NUCLEOTIDE SEQUENCE [LARGE SCALE GENOMIC DNA]</scope>
    <source>
        <strain evidence="11 12">WBS</strain>
    </source>
</reference>
<feature type="domain" description="4Fe-4S ferredoxin-type" evidence="10">
    <location>
        <begin position="682"/>
        <end position="711"/>
    </location>
</feature>
<evidence type="ECO:0000313" key="12">
    <source>
        <dbReference type="Proteomes" id="UP001158045"/>
    </source>
</evidence>
<evidence type="ECO:0000256" key="7">
    <source>
        <dbReference type="ARBA" id="ARBA00023004"/>
    </source>
</evidence>
<dbReference type="InterPro" id="IPR009014">
    <property type="entry name" value="Transketo_C/PFOR_II"/>
</dbReference>
<feature type="domain" description="4Fe-4S ferredoxin-type" evidence="10">
    <location>
        <begin position="738"/>
        <end position="769"/>
    </location>
</feature>
<dbReference type="PROSITE" id="PS00198">
    <property type="entry name" value="4FE4S_FER_1"/>
    <property type="match status" value="1"/>
</dbReference>
<dbReference type="InterPro" id="IPR002869">
    <property type="entry name" value="Pyrv_flavodox_OxRed_cen"/>
</dbReference>
<evidence type="ECO:0000259" key="10">
    <source>
        <dbReference type="PROSITE" id="PS51379"/>
    </source>
</evidence>
<dbReference type="EC" id="1.2.7.1" evidence="9"/>
<evidence type="ECO:0000256" key="5">
    <source>
        <dbReference type="ARBA" id="ARBA00022982"/>
    </source>
</evidence>
<dbReference type="CDD" id="cd03377">
    <property type="entry name" value="TPP_PFOR_PNO"/>
    <property type="match status" value="1"/>
</dbReference>
<dbReference type="Pfam" id="PF01855">
    <property type="entry name" value="POR_N"/>
    <property type="match status" value="1"/>
</dbReference>
<keyword evidence="5 9" id="KW-0249">Electron transport</keyword>
<dbReference type="Gene3D" id="3.40.50.970">
    <property type="match status" value="2"/>
</dbReference>
<sequence length="1179" mass="129003">MGKKVMKTMDGNTAAAYVAYAFTDVAAIYPITPSSNMAESVDEWASSGKKNIFGRPVAVSELQSEAGAAGAVHGSLQAGALTTTFTASQGLLLMIPNMYKIAGELLPGVFHVSARAIAGHALSIFGDHSDVMAAKQTGFAFIASGSVQEVMDLAGVAHLASIKGRVPFVHFFDGFRTSHEVQKIEVIDYAEYDRLVDHDAINAFRNNALSPEHPVTRGTAQNPDIFFQAREASNKYYNALPEIVVDYMNEINKITGREYKPFNYYGAPDADRVIIAMGSVTESVEETIDYLVAKGEKVGMIKVRLYRPWAPKYFFDVLPATVKKIAVLDRCKEPGADGEPLFKDVRNMFYGKDNAPVIVGGRYGLGSKDTTPTHIKRVFDELKKDVAAQEFTIGIVDDVTNLSLNIEDYIVAENVGTIRCKFWGLGSDGTVGANKNAIKIIGDKTDMYAQGYFSYDSKKSGGITVSHLRFGKNPIRSTYLIDEADYVACHNQSYVFQYDLLKGLKKGGTFVLNCKWNAEEVSALLPGSMKRYIAKNDIKFYTIDATSIAEEIGLGNRINMIMQSAFFKLAKVIELDDAVKYLKEAIEKSYGNKGAKIVELNNKAVELGIERLAQVAVPAEWANAEDSAVVEAKGDPTFIKEILRPVNAQKGDDLPVSTFNGYEDGTFEAGTAAYEKRGIAVNVPEWQIDNCIQCNQCSYVCPHAVIRPFLLTEEEMANAPEGFHTKKAIGKGLEGLQYKIQISPYDCTGCGNCADVCPAKQKALVMKPIETQVDVESENWNFAVELPVKDDKMALSTVKGSQFAQPLFEFSGACAGCGETPYIKAVTQLFGDRMMIANATGCSSIWGGSAPATPYTKNAEGKGPAWANSLFEDNAEYGYGMGLGVKAIRENMVDKFEALVAMNADPAVTAAFTEWLETREDAEGSKASSAKVLEVLANNNVTDAAAKEILTFAANHKDYLVKRSVWILGGDGWAYDIGFGGLDHVIASGENVNILVFDTEVYSNTGGQASKATPVAAIAKFAASGMRVKKKDLGMIATTYGYVYTAQVSMGANQNQFLKVIQEAESYDGPSLIICYAPCINHGIRTGMGTTQRRMKEAVESGYWHLWRFDPRVKAEGKNPFILDSKEPTASFRDFILGETRYTTLQKQFPEVAEQLFDLAEEQAKDRYAGYVRMTKMEY</sequence>
<dbReference type="Gene3D" id="3.40.920.10">
    <property type="entry name" value="Pyruvate-ferredoxin oxidoreductase, PFOR, domain III"/>
    <property type="match status" value="1"/>
</dbReference>